<keyword evidence="4" id="KW-0804">Transcription</keyword>
<sequence length="273" mass="30576">MDDKRREAPSVPQAGAPADGGADTRELLERYHETGDEQLKWQIVLQYTDLVKKVAFQARGLFNSFAQLDDIIHEGILVLLNAVDKFDASKGIKFETYIAKRLRGMMIDLVRKQDWVPRLVRQKAVRLNRAAEELAGELGCAPTGKEIADRLGITPEEYENLRAEAAVSNLMSFEALLDSYGSSGAAANEQYALSSTDSPPEEVCQEKELHELLEKGIDSLRDNEKLVLSLYYEKELTMKEIAQVLGVSAPRVSQIHSGAIQHLREIMQQYAKE</sequence>
<dbReference type="NCBIfam" id="TIGR02479">
    <property type="entry name" value="FliA_WhiG"/>
    <property type="match status" value="1"/>
</dbReference>
<dbReference type="Gene3D" id="1.10.1740.10">
    <property type="match status" value="1"/>
</dbReference>
<evidence type="ECO:0000259" key="6">
    <source>
        <dbReference type="PROSITE" id="PS00716"/>
    </source>
</evidence>
<dbReference type="GO" id="GO:0003899">
    <property type="term" value="F:DNA-directed RNA polymerase activity"/>
    <property type="evidence" value="ECO:0007669"/>
    <property type="project" value="InterPro"/>
</dbReference>
<dbReference type="InterPro" id="IPR007624">
    <property type="entry name" value="RNA_pol_sigma70_r3"/>
</dbReference>
<evidence type="ECO:0000256" key="5">
    <source>
        <dbReference type="SAM" id="MobiDB-lite"/>
    </source>
</evidence>
<evidence type="ECO:0000256" key="1">
    <source>
        <dbReference type="ARBA" id="ARBA00023015"/>
    </source>
</evidence>
<dbReference type="InterPro" id="IPR012845">
    <property type="entry name" value="RNA_pol_sigma_FliA_WhiG"/>
</dbReference>
<proteinExistence type="predicted"/>
<dbReference type="GO" id="GO:0006352">
    <property type="term" value="P:DNA-templated transcription initiation"/>
    <property type="evidence" value="ECO:0007669"/>
    <property type="project" value="InterPro"/>
</dbReference>
<protein>
    <submittedName>
        <fullName evidence="7">FliA/WhiG family RNA polymerase sigma factor</fullName>
    </submittedName>
</protein>
<dbReference type="SUPFAM" id="SSF88946">
    <property type="entry name" value="Sigma2 domain of RNA polymerase sigma factors"/>
    <property type="match status" value="1"/>
</dbReference>
<reference evidence="7" key="2">
    <citation type="journal article" date="2021" name="PeerJ">
        <title>Extensive microbial diversity within the chicken gut microbiome revealed by metagenomics and culture.</title>
        <authorList>
            <person name="Gilroy R."/>
            <person name="Ravi A."/>
            <person name="Getino M."/>
            <person name="Pursley I."/>
            <person name="Horton D.L."/>
            <person name="Alikhan N.F."/>
            <person name="Baker D."/>
            <person name="Gharbi K."/>
            <person name="Hall N."/>
            <person name="Watson M."/>
            <person name="Adriaenssens E.M."/>
            <person name="Foster-Nyarko E."/>
            <person name="Jarju S."/>
            <person name="Secka A."/>
            <person name="Antonio M."/>
            <person name="Oren A."/>
            <person name="Chaudhuri R.R."/>
            <person name="La Ragione R."/>
            <person name="Hildebrand F."/>
            <person name="Pallen M.J."/>
        </authorList>
    </citation>
    <scope>NUCLEOTIDE SEQUENCE</scope>
    <source>
        <strain evidence="7">ChiSxjej1B13-7958</strain>
    </source>
</reference>
<dbReference type="PRINTS" id="PR00046">
    <property type="entry name" value="SIGMA70FCT"/>
</dbReference>
<dbReference type="Pfam" id="PF04542">
    <property type="entry name" value="Sigma70_r2"/>
    <property type="match status" value="1"/>
</dbReference>
<comment type="caution">
    <text evidence="7">The sequence shown here is derived from an EMBL/GenBank/DDBJ whole genome shotgun (WGS) entry which is preliminary data.</text>
</comment>
<dbReference type="PIRSF" id="PIRSF000770">
    <property type="entry name" value="RNA_pol_sigma-SigE/K"/>
    <property type="match status" value="1"/>
</dbReference>
<dbReference type="SUPFAM" id="SSF88659">
    <property type="entry name" value="Sigma3 and sigma4 domains of RNA polymerase sigma factors"/>
    <property type="match status" value="2"/>
</dbReference>
<dbReference type="Proteomes" id="UP000824242">
    <property type="component" value="Unassembled WGS sequence"/>
</dbReference>
<accession>A0A9D1AP87</accession>
<evidence type="ECO:0000256" key="4">
    <source>
        <dbReference type="ARBA" id="ARBA00023163"/>
    </source>
</evidence>
<dbReference type="EMBL" id="DVGZ01000056">
    <property type="protein sequence ID" value="HIR47125.1"/>
    <property type="molecule type" value="Genomic_DNA"/>
</dbReference>
<dbReference type="InterPro" id="IPR000943">
    <property type="entry name" value="RNA_pol_sigma70"/>
</dbReference>
<dbReference type="PANTHER" id="PTHR30385">
    <property type="entry name" value="SIGMA FACTOR F FLAGELLAR"/>
    <property type="match status" value="1"/>
</dbReference>
<evidence type="ECO:0000313" key="7">
    <source>
        <dbReference type="EMBL" id="HIR47125.1"/>
    </source>
</evidence>
<name>A0A9D1AP87_9FIRM</name>
<gene>
    <name evidence="7" type="ORF">IAB89_05625</name>
</gene>
<dbReference type="PANTHER" id="PTHR30385:SF7">
    <property type="entry name" value="RNA POLYMERASE SIGMA FACTOR FLIA"/>
    <property type="match status" value="1"/>
</dbReference>
<organism evidence="7 8">
    <name type="scientific">Candidatus Caccousia avicola</name>
    <dbReference type="NCBI Taxonomy" id="2840721"/>
    <lineage>
        <taxon>Bacteria</taxon>
        <taxon>Bacillati</taxon>
        <taxon>Bacillota</taxon>
        <taxon>Clostridia</taxon>
        <taxon>Eubacteriales</taxon>
        <taxon>Oscillospiraceae</taxon>
        <taxon>Oscillospiraceae incertae sedis</taxon>
        <taxon>Candidatus Caccousia</taxon>
    </lineage>
</organism>
<dbReference type="InterPro" id="IPR013324">
    <property type="entry name" value="RNA_pol_sigma_r3/r4-like"/>
</dbReference>
<evidence type="ECO:0000256" key="2">
    <source>
        <dbReference type="ARBA" id="ARBA00023082"/>
    </source>
</evidence>
<feature type="domain" description="RNA polymerase sigma-70" evidence="6">
    <location>
        <begin position="237"/>
        <end position="263"/>
    </location>
</feature>
<dbReference type="InterPro" id="IPR007630">
    <property type="entry name" value="RNA_pol_sigma70_r4"/>
</dbReference>
<dbReference type="Gene3D" id="1.20.140.160">
    <property type="match status" value="1"/>
</dbReference>
<dbReference type="GO" id="GO:0003677">
    <property type="term" value="F:DNA binding"/>
    <property type="evidence" value="ECO:0007669"/>
    <property type="project" value="UniProtKB-KW"/>
</dbReference>
<keyword evidence="3" id="KW-0238">DNA-binding</keyword>
<dbReference type="CDD" id="cd06171">
    <property type="entry name" value="Sigma70_r4"/>
    <property type="match status" value="1"/>
</dbReference>
<evidence type="ECO:0000313" key="8">
    <source>
        <dbReference type="Proteomes" id="UP000824242"/>
    </source>
</evidence>
<dbReference type="NCBIfam" id="NF005413">
    <property type="entry name" value="PRK06986.1"/>
    <property type="match status" value="1"/>
</dbReference>
<keyword evidence="1" id="KW-0805">Transcription regulation</keyword>
<dbReference type="InterPro" id="IPR007627">
    <property type="entry name" value="RNA_pol_sigma70_r2"/>
</dbReference>
<dbReference type="AlphaFoldDB" id="A0A9D1AP87"/>
<dbReference type="PROSITE" id="PS00716">
    <property type="entry name" value="SIGMA70_2"/>
    <property type="match status" value="1"/>
</dbReference>
<reference evidence="7" key="1">
    <citation type="submission" date="2020-10" db="EMBL/GenBank/DDBJ databases">
        <authorList>
            <person name="Gilroy R."/>
        </authorList>
    </citation>
    <scope>NUCLEOTIDE SEQUENCE</scope>
    <source>
        <strain evidence="7">ChiSxjej1B13-7958</strain>
    </source>
</reference>
<dbReference type="Pfam" id="PF04539">
    <property type="entry name" value="Sigma70_r3"/>
    <property type="match status" value="1"/>
</dbReference>
<keyword evidence="2" id="KW-0731">Sigma factor</keyword>
<dbReference type="Pfam" id="PF04545">
    <property type="entry name" value="Sigma70_r4"/>
    <property type="match status" value="1"/>
</dbReference>
<evidence type="ECO:0000256" key="3">
    <source>
        <dbReference type="ARBA" id="ARBA00023125"/>
    </source>
</evidence>
<dbReference type="InterPro" id="IPR014284">
    <property type="entry name" value="RNA_pol_sigma-70_dom"/>
</dbReference>
<dbReference type="NCBIfam" id="TIGR02937">
    <property type="entry name" value="sigma70-ECF"/>
    <property type="match status" value="1"/>
</dbReference>
<dbReference type="InterPro" id="IPR013325">
    <property type="entry name" value="RNA_pol_sigma_r2"/>
</dbReference>
<dbReference type="GO" id="GO:0016987">
    <property type="term" value="F:sigma factor activity"/>
    <property type="evidence" value="ECO:0007669"/>
    <property type="project" value="UniProtKB-KW"/>
</dbReference>
<feature type="region of interest" description="Disordered" evidence="5">
    <location>
        <begin position="1"/>
        <end position="23"/>
    </location>
</feature>